<reference evidence="2" key="1">
    <citation type="submission" date="2021-01" db="EMBL/GenBank/DDBJ databases">
        <authorList>
            <person name="Corre E."/>
            <person name="Pelletier E."/>
            <person name="Niang G."/>
            <person name="Scheremetjew M."/>
            <person name="Finn R."/>
            <person name="Kale V."/>
            <person name="Holt S."/>
            <person name="Cochrane G."/>
            <person name="Meng A."/>
            <person name="Brown T."/>
            <person name="Cohen L."/>
        </authorList>
    </citation>
    <scope>NUCLEOTIDE SEQUENCE</scope>
    <source>
        <strain evidence="2">10249 10 AB</strain>
    </source>
</reference>
<dbReference type="EMBL" id="HBIX01023067">
    <property type="protein sequence ID" value="CAE0723245.1"/>
    <property type="molecule type" value="Transcribed_RNA"/>
</dbReference>
<sequence length="272" mass="29145">MNAFGQPMTEAEIKAEEMRKKDAEMLARRKKKFDAARFDHIEKTNTIHGQPKPQAPPPEPQKAPAKEEGKKKGWRIFKKKPKDSNKTTTVAKESSTSSTTTTTTKVAKAKPPPPIAAGSVKPKIYSTPLEIAPNWAGVDQKNVRPQPNVGHSSDLNYPRPMSAAKIPAAKTSPATGSKKAPSTGPPYNTVGYGTAGRKAGTGISGTIAAFSAGASKPKTGGPRNTKQPRVETSTSESMDVRGNITRTITRKITEPNGNVKTETEVIKVPPNR</sequence>
<name>A0A7S4AR73_9STRA</name>
<organism evidence="2">
    <name type="scientific">Pseudo-nitzschia australis</name>
    <dbReference type="NCBI Taxonomy" id="44445"/>
    <lineage>
        <taxon>Eukaryota</taxon>
        <taxon>Sar</taxon>
        <taxon>Stramenopiles</taxon>
        <taxon>Ochrophyta</taxon>
        <taxon>Bacillariophyta</taxon>
        <taxon>Bacillariophyceae</taxon>
        <taxon>Bacillariophycidae</taxon>
        <taxon>Bacillariales</taxon>
        <taxon>Bacillariaceae</taxon>
        <taxon>Pseudo-nitzschia</taxon>
    </lineage>
</organism>
<evidence type="ECO:0000256" key="1">
    <source>
        <dbReference type="SAM" id="MobiDB-lite"/>
    </source>
</evidence>
<feature type="compositionally biased region" description="Polar residues" evidence="1">
    <location>
        <begin position="143"/>
        <end position="155"/>
    </location>
</feature>
<feature type="compositionally biased region" description="Low complexity" evidence="1">
    <location>
        <begin position="86"/>
        <end position="106"/>
    </location>
</feature>
<evidence type="ECO:0000313" key="2">
    <source>
        <dbReference type="EMBL" id="CAE0723245.1"/>
    </source>
</evidence>
<feature type="region of interest" description="Disordered" evidence="1">
    <location>
        <begin position="212"/>
        <end position="272"/>
    </location>
</feature>
<feature type="region of interest" description="Disordered" evidence="1">
    <location>
        <begin position="1"/>
        <end position="121"/>
    </location>
</feature>
<feature type="compositionally biased region" description="Polar residues" evidence="1">
    <location>
        <begin position="222"/>
        <end position="237"/>
    </location>
</feature>
<feature type="compositionally biased region" description="Basic and acidic residues" evidence="1">
    <location>
        <begin position="11"/>
        <end position="45"/>
    </location>
</feature>
<proteinExistence type="predicted"/>
<accession>A0A7S4AR73</accession>
<feature type="region of interest" description="Disordered" evidence="1">
    <location>
        <begin position="137"/>
        <end position="191"/>
    </location>
</feature>
<protein>
    <submittedName>
        <fullName evidence="2">Uncharacterized protein</fullName>
    </submittedName>
</protein>
<gene>
    <name evidence="2" type="ORF">PAUS00366_LOCUS16001</name>
</gene>
<feature type="compositionally biased region" description="Basic residues" evidence="1">
    <location>
        <begin position="72"/>
        <end position="81"/>
    </location>
</feature>
<dbReference type="AlphaFoldDB" id="A0A7S4AR73"/>